<dbReference type="InterPro" id="IPR013783">
    <property type="entry name" value="Ig-like_fold"/>
</dbReference>
<sequence length="374" mass="42403">MQTNYQPVNQGRTRYARWATTALLFLVAGSVQFAAFAQEDRGYKVYQFPANMIPRIDGKADDWVSFPVEYVVGTNQLRDDSGHYPQPDSTNLHVKVRVAWVKGLNRLYFLYEAYDNYWDFTRPDLHNDTFEVVVDGDLSGGPLIAEQHPNQELPLMDRYFAFHGVQAQNYHIFMPAVGKDWALAWGSQPWIKRLPYANIAYSYDFKPGQPGKLTAEFWITPFDYAGAEGPSRAVESVLTDNKKIGLTWAVIDYDDVNDETKKGFWNLSKNHKMYGNSSLGTIFTLLPLAEKYQPVLAAQWSFSVTDAAQRQVTFTDESQGKVTKWRWDFGDGSTSGVRSPVHQYQAAGKYIVVLTIEGPAGTARMSKVWDVALK</sequence>
<name>A0A7K1TGL7_9BACT</name>
<accession>A0A7K1TGL7</accession>
<dbReference type="Gene3D" id="2.60.40.10">
    <property type="entry name" value="Immunoglobulins"/>
    <property type="match status" value="1"/>
</dbReference>
<dbReference type="Gene3D" id="2.60.40.1190">
    <property type="match status" value="1"/>
</dbReference>
<evidence type="ECO:0000259" key="2">
    <source>
        <dbReference type="PROSITE" id="PS50093"/>
    </source>
</evidence>
<proteinExistence type="predicted"/>
<reference evidence="3 4" key="1">
    <citation type="submission" date="2019-12" db="EMBL/GenBank/DDBJ databases">
        <title>Hymenobacter sp. HMF4947 Genome sequencing and assembly.</title>
        <authorList>
            <person name="Kang H."/>
            <person name="Cha I."/>
            <person name="Kim H."/>
            <person name="Joh K."/>
        </authorList>
    </citation>
    <scope>NUCLEOTIDE SEQUENCE [LARGE SCALE GENOMIC DNA]</scope>
    <source>
        <strain evidence="3 4">HMF4947</strain>
    </source>
</reference>
<dbReference type="InterPro" id="IPR000601">
    <property type="entry name" value="PKD_dom"/>
</dbReference>
<dbReference type="InterPro" id="IPR022409">
    <property type="entry name" value="PKD/Chitinase_dom"/>
</dbReference>
<keyword evidence="1" id="KW-0732">Signal</keyword>
<evidence type="ECO:0000256" key="1">
    <source>
        <dbReference type="SAM" id="SignalP"/>
    </source>
</evidence>
<dbReference type="InterPro" id="IPR035986">
    <property type="entry name" value="PKD_dom_sf"/>
</dbReference>
<evidence type="ECO:0000313" key="3">
    <source>
        <dbReference type="EMBL" id="MVN77548.1"/>
    </source>
</evidence>
<dbReference type="Pfam" id="PF18911">
    <property type="entry name" value="PKD_4"/>
    <property type="match status" value="1"/>
</dbReference>
<dbReference type="SMART" id="SM00089">
    <property type="entry name" value="PKD"/>
    <property type="match status" value="1"/>
</dbReference>
<comment type="caution">
    <text evidence="3">The sequence shown here is derived from an EMBL/GenBank/DDBJ whole genome shotgun (WGS) entry which is preliminary data.</text>
</comment>
<dbReference type="CDD" id="cd00146">
    <property type="entry name" value="PKD"/>
    <property type="match status" value="1"/>
</dbReference>
<gene>
    <name evidence="3" type="ORF">GO988_14525</name>
</gene>
<dbReference type="RefSeq" id="WP_157566678.1">
    <property type="nucleotide sequence ID" value="NZ_WQKZ01000003.1"/>
</dbReference>
<feature type="chain" id="PRO_5029691077" evidence="1">
    <location>
        <begin position="38"/>
        <end position="374"/>
    </location>
</feature>
<evidence type="ECO:0000313" key="4">
    <source>
        <dbReference type="Proteomes" id="UP000441336"/>
    </source>
</evidence>
<keyword evidence="4" id="KW-1185">Reference proteome</keyword>
<protein>
    <submittedName>
        <fullName evidence="3">PKD domain-containing protein</fullName>
    </submittedName>
</protein>
<dbReference type="PROSITE" id="PS50093">
    <property type="entry name" value="PKD"/>
    <property type="match status" value="1"/>
</dbReference>
<organism evidence="3 4">
    <name type="scientific">Hymenobacter ginkgonis</name>
    <dbReference type="NCBI Taxonomy" id="2682976"/>
    <lineage>
        <taxon>Bacteria</taxon>
        <taxon>Pseudomonadati</taxon>
        <taxon>Bacteroidota</taxon>
        <taxon>Cytophagia</taxon>
        <taxon>Cytophagales</taxon>
        <taxon>Hymenobacteraceae</taxon>
        <taxon>Hymenobacter</taxon>
    </lineage>
</organism>
<dbReference type="EMBL" id="WQKZ01000003">
    <property type="protein sequence ID" value="MVN77548.1"/>
    <property type="molecule type" value="Genomic_DNA"/>
</dbReference>
<dbReference type="Proteomes" id="UP000441336">
    <property type="component" value="Unassembled WGS sequence"/>
</dbReference>
<feature type="signal peptide" evidence="1">
    <location>
        <begin position="1"/>
        <end position="37"/>
    </location>
</feature>
<dbReference type="SUPFAM" id="SSF49299">
    <property type="entry name" value="PKD domain"/>
    <property type="match status" value="1"/>
</dbReference>
<feature type="domain" description="PKD" evidence="2">
    <location>
        <begin position="307"/>
        <end position="363"/>
    </location>
</feature>
<dbReference type="AlphaFoldDB" id="A0A7K1TGL7"/>